<dbReference type="RefSeq" id="WP_286135626.1">
    <property type="nucleotide sequence ID" value="NZ_BRPL01000002.1"/>
</dbReference>
<comment type="caution">
    <text evidence="1">The sequence shown here is derived from an EMBL/GenBank/DDBJ whole genome shotgun (WGS) entry which is preliminary data.</text>
</comment>
<accession>A0A9W6AYW2</accession>
<organism evidence="1 2">
    <name type="scientific">Philodulcilactobacillus myokoensis</name>
    <dbReference type="NCBI Taxonomy" id="2929573"/>
    <lineage>
        <taxon>Bacteria</taxon>
        <taxon>Bacillati</taxon>
        <taxon>Bacillota</taxon>
        <taxon>Bacilli</taxon>
        <taxon>Lactobacillales</taxon>
        <taxon>Lactobacillaceae</taxon>
        <taxon>Philodulcilactobacillus</taxon>
    </lineage>
</organism>
<evidence type="ECO:0000313" key="1">
    <source>
        <dbReference type="EMBL" id="GLB46172.1"/>
    </source>
</evidence>
<evidence type="ECO:0000313" key="2">
    <source>
        <dbReference type="Proteomes" id="UP001144204"/>
    </source>
</evidence>
<name>A0A9W6AYW2_9LACO</name>
<dbReference type="Proteomes" id="UP001144204">
    <property type="component" value="Unassembled WGS sequence"/>
</dbReference>
<reference evidence="1" key="2">
    <citation type="journal article" date="2023" name="PLoS ONE">
        <title>Philodulcilactobacillus myokoensis gen. nov., sp. nov., a fructophilic, acidophilic, and agar-phobic lactic acid bacterium isolated from fermented vegetable extracts.</title>
        <authorList>
            <person name="Kouya T."/>
            <person name="Ishiyama Y."/>
            <person name="Ohashi S."/>
            <person name="Kumakubo R."/>
            <person name="Yamazaki T."/>
            <person name="Otaki T."/>
        </authorList>
    </citation>
    <scope>NUCLEOTIDE SEQUENCE</scope>
    <source>
        <strain evidence="1">WR16-4</strain>
    </source>
</reference>
<sequence length="180" mass="21565">MKCERNLVYANHDVQFYYVRVTSRSSFSGHQLQIKYILKRYDYREHLGYQLAPFYNDDYLFETLKLASQVGKSKVNHDFKQIVKLVRNDARKGMKLPQFNDFEAIQDIIETYPLKNQGLVESTLVYWYLIMKLDAFNGVDCRTTHVIEMKQILQQSFDPESVDREFQVNYRKQMKEHVIK</sequence>
<protein>
    <submittedName>
        <fullName evidence="1">Uncharacterized protein</fullName>
    </submittedName>
</protein>
<gene>
    <name evidence="1" type="ORF">WR164_01510</name>
</gene>
<keyword evidence="2" id="KW-1185">Reference proteome</keyword>
<dbReference type="EMBL" id="BRPL01000002">
    <property type="protein sequence ID" value="GLB46172.1"/>
    <property type="molecule type" value="Genomic_DNA"/>
</dbReference>
<reference evidence="1" key="1">
    <citation type="submission" date="2022-07" db="EMBL/GenBank/DDBJ databases">
        <authorList>
            <person name="Kouya T."/>
            <person name="Ishiyama Y."/>
        </authorList>
    </citation>
    <scope>NUCLEOTIDE SEQUENCE</scope>
    <source>
        <strain evidence="1">WR16-4</strain>
    </source>
</reference>
<proteinExistence type="predicted"/>
<dbReference type="AlphaFoldDB" id="A0A9W6AYW2"/>